<accession>N2A5N2</accession>
<dbReference type="EMBL" id="AQFT01000159">
    <property type="protein sequence ID" value="EMZ19699.1"/>
    <property type="molecule type" value="Genomic_DNA"/>
</dbReference>
<dbReference type="eggNOG" id="COG2071">
    <property type="taxonomic scope" value="Bacteria"/>
</dbReference>
<sequence length="199" mass="22655">MLPLTADEENLQQLSDEMDGFLYAGGQDISPGMYAQKRSQMCGQCCRERDEMETILFRMVYEQDKPLLGICRGIQYINVVMGGTLYQDLPSEHPSDTEHHQMPPYDVPVHSVKIIGDSPLYKLLNKEILMVNSYHHQAICKLAPKVSAMAVSEDGLIEAVCVPKKRFIWGIQWHPEFSWLVDENSGKIFSEFIMKAGEK</sequence>
<reference evidence="1 2" key="1">
    <citation type="journal article" date="2014" name="Genome Announc.">
        <title>Draft genome sequences of the altered schaedler flora, a defined bacterial community from gnotobiotic mice.</title>
        <authorList>
            <person name="Wannemuehler M.J."/>
            <person name="Overstreet A.M."/>
            <person name="Ward D.V."/>
            <person name="Phillips G.J."/>
        </authorList>
    </citation>
    <scope>NUCLEOTIDE SEQUENCE [LARGE SCALE GENOMIC DNA]</scope>
    <source>
        <strain evidence="1 2">ASF492</strain>
    </source>
</reference>
<protein>
    <submittedName>
        <fullName evidence="1">Uncharacterized protein</fullName>
    </submittedName>
</protein>
<dbReference type="HOGENOM" id="CLU_030756_2_0_9"/>
<dbReference type="Pfam" id="PF07722">
    <property type="entry name" value="Peptidase_C26"/>
    <property type="match status" value="1"/>
</dbReference>
<dbReference type="PANTHER" id="PTHR43235:SF1">
    <property type="entry name" value="GLUTAMINE AMIDOTRANSFERASE PB2B2.05-RELATED"/>
    <property type="match status" value="1"/>
</dbReference>
<dbReference type="GO" id="GO:0006598">
    <property type="term" value="P:polyamine catabolic process"/>
    <property type="evidence" value="ECO:0007669"/>
    <property type="project" value="TreeGrafter"/>
</dbReference>
<comment type="caution">
    <text evidence="1">The sequence shown here is derived from an EMBL/GenBank/DDBJ whole genome shotgun (WGS) entry which is preliminary data.</text>
</comment>
<dbReference type="InterPro" id="IPR011697">
    <property type="entry name" value="Peptidase_C26"/>
</dbReference>
<evidence type="ECO:0000313" key="1">
    <source>
        <dbReference type="EMBL" id="EMZ19699.1"/>
    </source>
</evidence>
<dbReference type="CDD" id="cd01745">
    <property type="entry name" value="GATase1_2"/>
    <property type="match status" value="1"/>
</dbReference>
<keyword evidence="2" id="KW-1185">Reference proteome</keyword>
<evidence type="ECO:0000313" key="2">
    <source>
        <dbReference type="Proteomes" id="UP000012589"/>
    </source>
</evidence>
<dbReference type="Gene3D" id="3.40.50.880">
    <property type="match status" value="1"/>
</dbReference>
<dbReference type="STRING" id="1235802.C823_05383"/>
<organism evidence="1 2">
    <name type="scientific">Eubacterium plexicaudatum ASF492</name>
    <dbReference type="NCBI Taxonomy" id="1235802"/>
    <lineage>
        <taxon>Bacteria</taxon>
        <taxon>Bacillati</taxon>
        <taxon>Bacillota</taxon>
        <taxon>Clostridia</taxon>
        <taxon>Eubacteriales</taxon>
        <taxon>Eubacteriaceae</taxon>
        <taxon>Eubacterium</taxon>
    </lineage>
</organism>
<dbReference type="AlphaFoldDB" id="N2A5N2"/>
<gene>
    <name evidence="1" type="ORF">C823_05383</name>
</gene>
<dbReference type="GO" id="GO:0033969">
    <property type="term" value="F:gamma-glutamyl-gamma-aminobutyrate hydrolase activity"/>
    <property type="evidence" value="ECO:0007669"/>
    <property type="project" value="TreeGrafter"/>
</dbReference>
<dbReference type="PANTHER" id="PTHR43235">
    <property type="entry name" value="GLUTAMINE AMIDOTRANSFERASE PB2B2.05-RELATED"/>
    <property type="match status" value="1"/>
</dbReference>
<dbReference type="SUPFAM" id="SSF52317">
    <property type="entry name" value="Class I glutamine amidotransferase-like"/>
    <property type="match status" value="1"/>
</dbReference>
<dbReference type="PROSITE" id="PS51273">
    <property type="entry name" value="GATASE_TYPE_1"/>
    <property type="match status" value="1"/>
</dbReference>
<dbReference type="PATRIC" id="fig|1235802.3.peg.5681"/>
<dbReference type="GO" id="GO:0005829">
    <property type="term" value="C:cytosol"/>
    <property type="evidence" value="ECO:0007669"/>
    <property type="project" value="TreeGrafter"/>
</dbReference>
<proteinExistence type="predicted"/>
<dbReference type="InterPro" id="IPR044668">
    <property type="entry name" value="PuuD-like"/>
</dbReference>
<name>N2A5N2_9FIRM</name>
<dbReference type="Proteomes" id="UP000012589">
    <property type="component" value="Unassembled WGS sequence"/>
</dbReference>
<dbReference type="InterPro" id="IPR029062">
    <property type="entry name" value="Class_I_gatase-like"/>
</dbReference>